<dbReference type="PANTHER" id="PTHR45982">
    <property type="entry name" value="REGULATOR OF CHROMOSOME CONDENSATION"/>
    <property type="match status" value="1"/>
</dbReference>
<dbReference type="PROSITE" id="PS50012">
    <property type="entry name" value="RCC1_3"/>
    <property type="match status" value="1"/>
</dbReference>
<dbReference type="STRING" id="1391654.AKJ09_04487"/>
<proteinExistence type="predicted"/>
<dbReference type="PATRIC" id="fig|1391654.3.peg.4550"/>
<dbReference type="GO" id="GO:0005737">
    <property type="term" value="C:cytoplasm"/>
    <property type="evidence" value="ECO:0007669"/>
    <property type="project" value="TreeGrafter"/>
</dbReference>
<keyword evidence="3" id="KW-1185">Reference proteome</keyword>
<feature type="region of interest" description="Disordered" evidence="1">
    <location>
        <begin position="1"/>
        <end position="38"/>
    </location>
</feature>
<gene>
    <name evidence="2" type="ORF">AKJ09_04487</name>
</gene>
<dbReference type="InterPro" id="IPR009091">
    <property type="entry name" value="RCC1/BLIP-II"/>
</dbReference>
<dbReference type="InterPro" id="IPR051553">
    <property type="entry name" value="Ran_GTPase-activating"/>
</dbReference>
<dbReference type="Proteomes" id="UP000064967">
    <property type="component" value="Chromosome"/>
</dbReference>
<dbReference type="EMBL" id="CP012333">
    <property type="protein sequence ID" value="AKU97823.1"/>
    <property type="molecule type" value="Genomic_DNA"/>
</dbReference>
<organism evidence="2 3">
    <name type="scientific">Labilithrix luteola</name>
    <dbReference type="NCBI Taxonomy" id="1391654"/>
    <lineage>
        <taxon>Bacteria</taxon>
        <taxon>Pseudomonadati</taxon>
        <taxon>Myxococcota</taxon>
        <taxon>Polyangia</taxon>
        <taxon>Polyangiales</taxon>
        <taxon>Labilitrichaceae</taxon>
        <taxon>Labilithrix</taxon>
    </lineage>
</organism>
<accession>A0A0K1PWC8</accession>
<evidence type="ECO:0000313" key="3">
    <source>
        <dbReference type="Proteomes" id="UP000064967"/>
    </source>
</evidence>
<dbReference type="Gene3D" id="2.130.10.30">
    <property type="entry name" value="Regulator of chromosome condensation 1/beta-lactamase-inhibitor protein II"/>
    <property type="match status" value="2"/>
</dbReference>
<protein>
    <recommendedName>
        <fullName evidence="4">BNR repeat domain protein</fullName>
    </recommendedName>
</protein>
<dbReference type="Pfam" id="PF13540">
    <property type="entry name" value="RCC1_2"/>
    <property type="match status" value="1"/>
</dbReference>
<evidence type="ECO:0000313" key="2">
    <source>
        <dbReference type="EMBL" id="AKU97823.1"/>
    </source>
</evidence>
<reference evidence="2 3" key="1">
    <citation type="submission" date="2015-08" db="EMBL/GenBank/DDBJ databases">
        <authorList>
            <person name="Babu N.S."/>
            <person name="Beckwith C.J."/>
            <person name="Beseler K.G."/>
            <person name="Brison A."/>
            <person name="Carone J.V."/>
            <person name="Caskin T.P."/>
            <person name="Diamond M."/>
            <person name="Durham M.E."/>
            <person name="Foxe J.M."/>
            <person name="Go M."/>
            <person name="Henderson B.A."/>
            <person name="Jones I.B."/>
            <person name="McGettigan J.A."/>
            <person name="Micheletti S.J."/>
            <person name="Nasrallah M.E."/>
            <person name="Ortiz D."/>
            <person name="Piller C.R."/>
            <person name="Privatt S.R."/>
            <person name="Schneider S.L."/>
            <person name="Sharp S."/>
            <person name="Smith T.C."/>
            <person name="Stanton J.D."/>
            <person name="Ullery H.E."/>
            <person name="Wilson R.J."/>
            <person name="Serrano M.G."/>
            <person name="Buck G."/>
            <person name="Lee V."/>
            <person name="Wang Y."/>
            <person name="Carvalho R."/>
            <person name="Voegtly L."/>
            <person name="Shi R."/>
            <person name="Duckworth R."/>
            <person name="Johnson A."/>
            <person name="Loviza R."/>
            <person name="Walstead R."/>
            <person name="Shah Z."/>
            <person name="Kiflezghi M."/>
            <person name="Wade K."/>
            <person name="Ball S.L."/>
            <person name="Bradley K.W."/>
            <person name="Asai D.J."/>
            <person name="Bowman C.A."/>
            <person name="Russell D.A."/>
            <person name="Pope W.H."/>
            <person name="Jacobs-Sera D."/>
            <person name="Hendrix R.W."/>
            <person name="Hatfull G.F."/>
        </authorList>
    </citation>
    <scope>NUCLEOTIDE SEQUENCE [LARGE SCALE GENOMIC DNA]</scope>
    <source>
        <strain evidence="2 3">DSM 27648</strain>
    </source>
</reference>
<dbReference type="InterPro" id="IPR000408">
    <property type="entry name" value="Reg_chr_condens"/>
</dbReference>
<name>A0A0K1PWC8_9BACT</name>
<evidence type="ECO:0008006" key="4">
    <source>
        <dbReference type="Google" id="ProtNLM"/>
    </source>
</evidence>
<dbReference type="SUPFAM" id="SSF50985">
    <property type="entry name" value="RCC1/BLIP-II"/>
    <property type="match status" value="1"/>
</dbReference>
<feature type="compositionally biased region" description="Low complexity" evidence="1">
    <location>
        <begin position="26"/>
        <end position="38"/>
    </location>
</feature>
<evidence type="ECO:0000256" key="1">
    <source>
        <dbReference type="SAM" id="MobiDB-lite"/>
    </source>
</evidence>
<sequence>MSASCSSDPEEGGALATDSGAQVAPGVQDGASDADVVSDAGSDAALEDVAVPDASPRPVACGGTSCATALVTILGEGFCVLLQDKTVACWGDNANGQLGRGADAGVIASGVAERVLGLVDVVALDHACAIDASGDSWCWGTGPWLQTAAATTKELAPVKLPIPPAKAIRVARSSTNAGTACALVDAGVICWGTNANGQVMPPERDAGPTTAYQPTQQVLPSGSVVRDLAVGDATFAILDDGTVFSWGANPPIGRVSSLYPDPYPRPLALGGFSQIDAANENVCGVAGAAIHCWGWPKTTTTVTQPFDRALPEILVLPESVVFAATSAGESKVTNPLRGCAIGASGSLYCWGNNLSGQVGDGTKDYAITSVKIAGLPEPAAQVRTTPNATCALLTSGRVFCWGADGVGQLGGGRLKWPSAVPREVVLP</sequence>
<dbReference type="PANTHER" id="PTHR45982:SF1">
    <property type="entry name" value="REGULATOR OF CHROMOSOME CONDENSATION"/>
    <property type="match status" value="1"/>
</dbReference>
<dbReference type="AlphaFoldDB" id="A0A0K1PWC8"/>
<dbReference type="KEGG" id="llu:AKJ09_04487"/>
<dbReference type="GO" id="GO:0005085">
    <property type="term" value="F:guanyl-nucleotide exchange factor activity"/>
    <property type="evidence" value="ECO:0007669"/>
    <property type="project" value="TreeGrafter"/>
</dbReference>